<dbReference type="GO" id="GO:0016020">
    <property type="term" value="C:membrane"/>
    <property type="evidence" value="ECO:0007669"/>
    <property type="project" value="InterPro"/>
</dbReference>
<evidence type="ECO:0000256" key="1">
    <source>
        <dbReference type="SAM" id="Coils"/>
    </source>
</evidence>
<dbReference type="KEGG" id="sphe:GFH32_10175"/>
<keyword evidence="2" id="KW-0472">Membrane</keyword>
<dbReference type="InterPro" id="IPR050640">
    <property type="entry name" value="Bact_2-comp_sensor_kinase"/>
</dbReference>
<name>A0A5Q0QEH9_9SPHI</name>
<dbReference type="PANTHER" id="PTHR34220">
    <property type="entry name" value="SENSOR HISTIDINE KINASE YPDA"/>
    <property type="match status" value="1"/>
</dbReference>
<reference evidence="4 5" key="1">
    <citation type="submission" date="2019-10" db="EMBL/GenBank/DDBJ databases">
        <authorList>
            <person name="Dong K."/>
        </authorList>
    </citation>
    <scope>NUCLEOTIDE SEQUENCE [LARGE SCALE GENOMIC DNA]</scope>
    <source>
        <strain evidence="5">dk4302</strain>
    </source>
</reference>
<proteinExistence type="predicted"/>
<dbReference type="PANTHER" id="PTHR34220:SF7">
    <property type="entry name" value="SENSOR HISTIDINE KINASE YPDA"/>
    <property type="match status" value="1"/>
</dbReference>
<dbReference type="Proteomes" id="UP000326921">
    <property type="component" value="Chromosome"/>
</dbReference>
<evidence type="ECO:0000256" key="2">
    <source>
        <dbReference type="SAM" id="Phobius"/>
    </source>
</evidence>
<keyword evidence="4" id="KW-0418">Kinase</keyword>
<dbReference type="EMBL" id="CP045652">
    <property type="protein sequence ID" value="QGA28225.1"/>
    <property type="molecule type" value="Genomic_DNA"/>
</dbReference>
<sequence>MVLVNSQHTNTLVFIGFILVIAIVLLAWQLFKTKLRNQRLEMQISNLENQVHAVQLEEIDYKLNPHLFKNVLNSIQSHAYQTYHSLDSLSLVLDYILYESKKKYVTPNQEIAFALSLVEINKIKLSPLFDLQIKNQVRENEPLLNQKLMVPLLSIDLIENAFKHADLQSPNSFISITIGFKDHAFSMTVANKISKKATLKKEKEGYGSKMLDKRLNMIYKEHYKLDRFVEGDVFIAHLKIDLLEHKATMLATR</sequence>
<dbReference type="Pfam" id="PF06580">
    <property type="entry name" value="His_kinase"/>
    <property type="match status" value="1"/>
</dbReference>
<keyword evidence="2" id="KW-1133">Transmembrane helix</keyword>
<feature type="coiled-coil region" evidence="1">
    <location>
        <begin position="30"/>
        <end position="57"/>
    </location>
</feature>
<keyword evidence="1" id="KW-0175">Coiled coil</keyword>
<dbReference type="GO" id="GO:0000155">
    <property type="term" value="F:phosphorelay sensor kinase activity"/>
    <property type="evidence" value="ECO:0007669"/>
    <property type="project" value="InterPro"/>
</dbReference>
<evidence type="ECO:0000313" key="4">
    <source>
        <dbReference type="EMBL" id="QGA28225.1"/>
    </source>
</evidence>
<dbReference type="InterPro" id="IPR010559">
    <property type="entry name" value="Sig_transdc_His_kin_internal"/>
</dbReference>
<protein>
    <submittedName>
        <fullName evidence="4">Histidine kinase</fullName>
    </submittedName>
</protein>
<feature type="domain" description="Signal transduction histidine kinase internal region" evidence="3">
    <location>
        <begin position="55"/>
        <end position="125"/>
    </location>
</feature>
<feature type="transmembrane region" description="Helical" evidence="2">
    <location>
        <begin position="12"/>
        <end position="31"/>
    </location>
</feature>
<keyword evidence="2" id="KW-0812">Transmembrane</keyword>
<organism evidence="4 5">
    <name type="scientific">Sphingobacterium zhuxiongii</name>
    <dbReference type="NCBI Taxonomy" id="2662364"/>
    <lineage>
        <taxon>Bacteria</taxon>
        <taxon>Pseudomonadati</taxon>
        <taxon>Bacteroidota</taxon>
        <taxon>Sphingobacteriia</taxon>
        <taxon>Sphingobacteriales</taxon>
        <taxon>Sphingobacteriaceae</taxon>
        <taxon>Sphingobacterium</taxon>
    </lineage>
</organism>
<gene>
    <name evidence="4" type="ORF">GFH32_10175</name>
</gene>
<accession>A0A5Q0QEH9</accession>
<keyword evidence="5" id="KW-1185">Reference proteome</keyword>
<keyword evidence="4" id="KW-0808">Transferase</keyword>
<dbReference type="AlphaFoldDB" id="A0A5Q0QEH9"/>
<evidence type="ECO:0000259" key="3">
    <source>
        <dbReference type="Pfam" id="PF06580"/>
    </source>
</evidence>
<evidence type="ECO:0000313" key="5">
    <source>
        <dbReference type="Proteomes" id="UP000326921"/>
    </source>
</evidence>